<feature type="chain" id="PRO_5046227883" description="DUF8094 domain-containing protein" evidence="2">
    <location>
        <begin position="25"/>
        <end position="347"/>
    </location>
</feature>
<feature type="region of interest" description="Disordered" evidence="1">
    <location>
        <begin position="25"/>
        <end position="57"/>
    </location>
</feature>
<comment type="caution">
    <text evidence="4">The sequence shown here is derived from an EMBL/GenBank/DDBJ whole genome shotgun (WGS) entry which is preliminary data.</text>
</comment>
<evidence type="ECO:0000256" key="2">
    <source>
        <dbReference type="SAM" id="SignalP"/>
    </source>
</evidence>
<evidence type="ECO:0000256" key="1">
    <source>
        <dbReference type="SAM" id="MobiDB-lite"/>
    </source>
</evidence>
<dbReference type="PROSITE" id="PS51257">
    <property type="entry name" value="PROKAR_LIPOPROTEIN"/>
    <property type="match status" value="1"/>
</dbReference>
<dbReference type="InterPro" id="IPR058407">
    <property type="entry name" value="DUF8094"/>
</dbReference>
<sequence length="347" mass="36476">MKTQRKQWALALSVGLVLSACSTAPDELPTPIVQTPSGSEEATDETVSDNGASQSQRADQVLEGISLALETAYIERSTANVLDRVGGPAKLMLDSMFANAARFGDEGLESISTTDADSTWSTSTDFPRVAMVFTANAETGANDQLLVLSQSNGRQNYKLWGAADLVPADVDITFATDTDAIAKTFAETIATSPEQAVTEFAMRLQGGETDVTFEEDPLTTSLYAQRDSITESLGGTGDVALAGRALNHGPLSMATEDGGAVTMGAFEYDVTINRTTAGSTITVGDELAQWMTGEADSTYDVQGTLTSTYFVTVAFYIPPKGGGNVQIIAASTPELTNVTDNADNSPD</sequence>
<dbReference type="Pfam" id="PF26366">
    <property type="entry name" value="DUF8094"/>
    <property type="match status" value="1"/>
</dbReference>
<keyword evidence="5" id="KW-1185">Reference proteome</keyword>
<name>A0ABS2TFP1_9ACTO</name>
<dbReference type="Proteomes" id="UP000705983">
    <property type="component" value="Unassembled WGS sequence"/>
</dbReference>
<dbReference type="EMBL" id="JAFFJS010000004">
    <property type="protein sequence ID" value="MBM9433471.1"/>
    <property type="molecule type" value="Genomic_DNA"/>
</dbReference>
<gene>
    <name evidence="4" type="ORF">JVW63_07160</name>
</gene>
<feature type="signal peptide" evidence="2">
    <location>
        <begin position="1"/>
        <end position="24"/>
    </location>
</feature>
<keyword evidence="2" id="KW-0732">Signal</keyword>
<feature type="compositionally biased region" description="Polar residues" evidence="1">
    <location>
        <begin position="48"/>
        <end position="57"/>
    </location>
</feature>
<feature type="domain" description="DUF8094" evidence="3">
    <location>
        <begin position="134"/>
        <end position="330"/>
    </location>
</feature>
<evidence type="ECO:0000313" key="4">
    <source>
        <dbReference type="EMBL" id="MBM9433471.1"/>
    </source>
</evidence>
<organism evidence="4 5">
    <name type="scientific">Flaviflexus equikiangi</name>
    <dbReference type="NCBI Taxonomy" id="2758573"/>
    <lineage>
        <taxon>Bacteria</taxon>
        <taxon>Bacillati</taxon>
        <taxon>Actinomycetota</taxon>
        <taxon>Actinomycetes</taxon>
        <taxon>Actinomycetales</taxon>
        <taxon>Actinomycetaceae</taxon>
        <taxon>Flaviflexus</taxon>
    </lineage>
</organism>
<dbReference type="RefSeq" id="WP_187996756.1">
    <property type="nucleotide sequence ID" value="NZ_JACEXG010000004.1"/>
</dbReference>
<evidence type="ECO:0000313" key="5">
    <source>
        <dbReference type="Proteomes" id="UP000705983"/>
    </source>
</evidence>
<protein>
    <recommendedName>
        <fullName evidence="3">DUF8094 domain-containing protein</fullName>
    </recommendedName>
</protein>
<evidence type="ECO:0000259" key="3">
    <source>
        <dbReference type="Pfam" id="PF26366"/>
    </source>
</evidence>
<proteinExistence type="predicted"/>
<reference evidence="5" key="1">
    <citation type="submission" date="2021-02" db="EMBL/GenBank/DDBJ databases">
        <title>Leucobacter sp. CX169.</title>
        <authorList>
            <person name="Cheng Y."/>
        </authorList>
    </citation>
    <scope>NUCLEOTIDE SEQUENCE [LARGE SCALE GENOMIC DNA]</scope>
    <source>
        <strain evidence="5">JY899</strain>
    </source>
</reference>
<accession>A0ABS2TFP1</accession>